<sequence>MSDTQATPTLSIDEQQLVSTSPKQHESEQAAPQQVAKVNPASLFGLPQELRDVIFDLVYYQEPGVGSRNRYAEYISLPEWQRIERSCHRYDPSYTPSQFQYFVDKLLISKAFFLDAAPAFVKHHARISEEGCFNDTSSLTGITTLRPDPLRRITLPHLVSLKLRLNVDDFEDYGTGCVLRRTYTADEIRELEVFGSVVGFESTQRIEIDDHDFFRLHPKTAAEQEVWLSNLKMFEDTANEALQARTPIVQEPSKGPEPLYLGSQVLLTSPNLESATVTMADVESSPPDLSLVGTQSSATTTDAPVMSGVANRGKEIFIYNPCQPWRMPPRRLQRELPEPPSLLTLPQELQDLIFDLAYYQEDPKRYVRAYISHVAWQARKEYAQKAQLRKGGPLNVSPASFEHTINSLLVSKAFFMQAAKVFVKYRCPIAGCFGALYGSIHEGIIHAYTTTVTAGMPGSTFRHLPNLTSMQAELHVRDFEDYDTDCVYSRSLTEKEIRDLAAYQEVLQCPNLRHIKVIDKEILIHRRTQAEQAMWKSNLELFATMVNQVLSQRTPVEQRECGRLSDGCRSLYPGSRVYSPGPAKAVRSMERISIIPWPLRCTTNSVTQQPCLPFDVPMASDPKNESITGREQNPLNSEKQPQEAHTLDHELDFESASTAETVTQEPLHLMCLPQEILDTIFILAYHDENSALRRSKYDDKSLKQWQRKERTRRRTEGLSYVPAMFPYVVDQFMVSKAFFVGAAKAYVQNRTGITSSVDRESVLRTDGIWYAFITKATIESWAMGKVSTLPYLTHLSVHVSGWDCEGWDGGTLTPEELAEDFREQNVYVSASKCDSIKRITLVMDDEGPRRRPESEPATLDRNMAVLQEILNQMIEARPRFTEQTAGRTIDGREPLYSGSLVSLQGSSLLMPVELQLPSYEQLCDVDVPNSVTDVHRLLFRHPAALVEWMQRAKVALRYVAKGISTEEGTALLAARGGDTTVARRSNHECQMLDKASSGTLREI</sequence>
<dbReference type="EMBL" id="JAVRQU010000017">
    <property type="protein sequence ID" value="KAK5693500.1"/>
    <property type="molecule type" value="Genomic_DNA"/>
</dbReference>
<protein>
    <submittedName>
        <fullName evidence="2">Uncharacterized protein</fullName>
    </submittedName>
</protein>
<evidence type="ECO:0000313" key="3">
    <source>
        <dbReference type="Proteomes" id="UP001310594"/>
    </source>
</evidence>
<feature type="compositionally biased region" description="Polar residues" evidence="1">
    <location>
        <begin position="1"/>
        <end position="22"/>
    </location>
</feature>
<dbReference type="Proteomes" id="UP001310594">
    <property type="component" value="Unassembled WGS sequence"/>
</dbReference>
<dbReference type="AlphaFoldDB" id="A0AAN7ZLP1"/>
<gene>
    <name evidence="2" type="ORF">LTR97_010069</name>
</gene>
<name>A0AAN7ZLP1_9PEZI</name>
<accession>A0AAN7ZLP1</accession>
<feature type="compositionally biased region" description="Polar residues" evidence="1">
    <location>
        <begin position="625"/>
        <end position="639"/>
    </location>
</feature>
<feature type="region of interest" description="Disordered" evidence="1">
    <location>
        <begin position="616"/>
        <end position="647"/>
    </location>
</feature>
<organism evidence="2 3">
    <name type="scientific">Elasticomyces elasticus</name>
    <dbReference type="NCBI Taxonomy" id="574655"/>
    <lineage>
        <taxon>Eukaryota</taxon>
        <taxon>Fungi</taxon>
        <taxon>Dikarya</taxon>
        <taxon>Ascomycota</taxon>
        <taxon>Pezizomycotina</taxon>
        <taxon>Dothideomycetes</taxon>
        <taxon>Dothideomycetidae</taxon>
        <taxon>Mycosphaerellales</taxon>
        <taxon>Teratosphaeriaceae</taxon>
        <taxon>Elasticomyces</taxon>
    </lineage>
</organism>
<proteinExistence type="predicted"/>
<comment type="caution">
    <text evidence="2">The sequence shown here is derived from an EMBL/GenBank/DDBJ whole genome shotgun (WGS) entry which is preliminary data.</text>
</comment>
<evidence type="ECO:0000256" key="1">
    <source>
        <dbReference type="SAM" id="MobiDB-lite"/>
    </source>
</evidence>
<evidence type="ECO:0000313" key="2">
    <source>
        <dbReference type="EMBL" id="KAK5693500.1"/>
    </source>
</evidence>
<feature type="region of interest" description="Disordered" evidence="1">
    <location>
        <begin position="1"/>
        <end position="34"/>
    </location>
</feature>
<reference evidence="2" key="1">
    <citation type="submission" date="2023-08" db="EMBL/GenBank/DDBJ databases">
        <title>Black Yeasts Isolated from many extreme environments.</title>
        <authorList>
            <person name="Coleine C."/>
            <person name="Stajich J.E."/>
            <person name="Selbmann L."/>
        </authorList>
    </citation>
    <scope>NUCLEOTIDE SEQUENCE</scope>
    <source>
        <strain evidence="2">CCFEE 5810</strain>
    </source>
</reference>